<reference evidence="2" key="1">
    <citation type="journal article" date="2019" name="Database">
        <title>The radish genome database (RadishGD): an integrated information resource for radish genomics.</title>
        <authorList>
            <person name="Yu H.J."/>
            <person name="Baek S."/>
            <person name="Lee Y.J."/>
            <person name="Cho A."/>
            <person name="Mun J.H."/>
        </authorList>
    </citation>
    <scope>NUCLEOTIDE SEQUENCE [LARGE SCALE GENOMIC DNA]</scope>
    <source>
        <strain evidence="2">cv. WK10039</strain>
    </source>
</reference>
<name>A0A9W3DKU8_RAPSA</name>
<dbReference type="CDD" id="cd01650">
    <property type="entry name" value="RT_nLTR_like"/>
    <property type="match status" value="1"/>
</dbReference>
<dbReference type="PROSITE" id="PS50878">
    <property type="entry name" value="RT_POL"/>
    <property type="match status" value="1"/>
</dbReference>
<protein>
    <submittedName>
        <fullName evidence="3">Uncharacterized protein LOC130511334</fullName>
    </submittedName>
</protein>
<dbReference type="GO" id="GO:0003676">
    <property type="term" value="F:nucleic acid binding"/>
    <property type="evidence" value="ECO:0007669"/>
    <property type="project" value="InterPro"/>
</dbReference>
<dbReference type="Pfam" id="PF00078">
    <property type="entry name" value="RVT_1"/>
    <property type="match status" value="1"/>
</dbReference>
<dbReference type="InterPro" id="IPR002156">
    <property type="entry name" value="RNaseH_domain"/>
</dbReference>
<dbReference type="RefSeq" id="XP_056864246.1">
    <property type="nucleotide sequence ID" value="XM_057008266.1"/>
</dbReference>
<dbReference type="InterPro" id="IPR036397">
    <property type="entry name" value="RNaseH_sf"/>
</dbReference>
<evidence type="ECO:0000313" key="3">
    <source>
        <dbReference type="RefSeq" id="XP_056864246.1"/>
    </source>
</evidence>
<dbReference type="GeneID" id="130511334"/>
<reference evidence="3" key="2">
    <citation type="submission" date="2025-08" db="UniProtKB">
        <authorList>
            <consortium name="RefSeq"/>
        </authorList>
    </citation>
    <scope>IDENTIFICATION</scope>
    <source>
        <tissue evidence="3">Leaf</tissue>
    </source>
</reference>
<dbReference type="OrthoDB" id="1937528at2759"/>
<dbReference type="SUPFAM" id="SSF56672">
    <property type="entry name" value="DNA/RNA polymerases"/>
    <property type="match status" value="1"/>
</dbReference>
<feature type="domain" description="Reverse transcriptase" evidence="1">
    <location>
        <begin position="54"/>
        <end position="324"/>
    </location>
</feature>
<dbReference type="InterPro" id="IPR000477">
    <property type="entry name" value="RT_dom"/>
</dbReference>
<dbReference type="InterPro" id="IPR026960">
    <property type="entry name" value="RVT-Znf"/>
</dbReference>
<dbReference type="InterPro" id="IPR044730">
    <property type="entry name" value="RNase_H-like_dom_plant"/>
</dbReference>
<sequence length="952" mass="107296">MNQKLLKVPQDEEIREATFAINPEKAPGPDGMTSLFYQRFWATVGKDVCAMVREFFITGELDERINATNICLIPKTERPAKMSEFRPISLCNVGYKIISKILSTRLKRILPKIISETQSAFVSGRLITDNIFVAQEMFHALRTNQSCKGKYVAIKTDMSKAYDRVEWSFMEALLLKFGFDAHWVNLVMKCVSTVSYQVLINGEARGYIKPSRGLRQGDPISPFLFILCTEVLISHIRQTEATKKISGMKIARGSPAISHLLFADDSLFFCKAEQSQCEELVRIIDVYGSASGQQLNKEKSSVLFGSKVIASIKSDLKRSLGITKEGGMGMYLGMPEKICGSKKQVFSFVQDRMNGRINSWSGRLLSKGGKEVQIKSVAQAIPTYVMSCYQLPLEICNKLSAAVARFWWGVRNNNRGLHWVAWDKICVPLDEGGLGFRNFRDFNLALLAKQVWRLLTKPHSLLARVLKGRYYKHSNPITTGKANNPSFGWKSLMAAKQVLSDGLQRKIGTGAETYVWKDVWLPTNPPRPAIPRDGNTETGLMVHHLIDFERKEWNIVLVQELVAAVDVPRILSLKVSRTGRRDDYTWSHTNSGNYTVRSGYDVAVKQRKQGENEAMMEPSITEIKKKIWKLKCPRKIKHFLWSAVSGYVASASKLKERHCGNDAVCQRCGTEQETINHIIFECPPAVQCWALSSIPSSPGIFPCSSIYTNMDTLIQLVANTSMQDTQVSMFPWLIWYLWKARNEKCFNAKDVAPLDTLQLASSEAQAWRIAQIVEINAEEGKPAEDTGLSLNHRDTDCKWICQVDASWKDENEGTGLGFILFEDRRMKLLGIKHYDKVASPIHAEAEALSWALRETRKIGVCEVIVESDCQQLVHLINMPQEWPALGPELDEIDFLCSEFSSISTVFIKRLFNSRADCLSKAGRSRAPNFCYLGDKAPPWLANEASLCEPLVS</sequence>
<dbReference type="Pfam" id="PF13456">
    <property type="entry name" value="RVT_3"/>
    <property type="match status" value="1"/>
</dbReference>
<dbReference type="KEGG" id="rsz:130511334"/>
<dbReference type="CDD" id="cd06222">
    <property type="entry name" value="RNase_H_like"/>
    <property type="match status" value="1"/>
</dbReference>
<dbReference type="PANTHER" id="PTHR33116:SF86">
    <property type="entry name" value="REVERSE TRANSCRIPTASE DOMAIN-CONTAINING PROTEIN"/>
    <property type="match status" value="1"/>
</dbReference>
<dbReference type="GO" id="GO:0004523">
    <property type="term" value="F:RNA-DNA hybrid ribonuclease activity"/>
    <property type="evidence" value="ECO:0007669"/>
    <property type="project" value="InterPro"/>
</dbReference>
<evidence type="ECO:0000259" key="1">
    <source>
        <dbReference type="PROSITE" id="PS50878"/>
    </source>
</evidence>
<dbReference type="PANTHER" id="PTHR33116">
    <property type="entry name" value="REVERSE TRANSCRIPTASE ZINC-BINDING DOMAIN-CONTAINING PROTEIN-RELATED-RELATED"/>
    <property type="match status" value="1"/>
</dbReference>
<accession>A0A9W3DKU8</accession>
<proteinExistence type="predicted"/>
<organism evidence="2 3">
    <name type="scientific">Raphanus sativus</name>
    <name type="common">Radish</name>
    <name type="synonym">Raphanus raphanistrum var. sativus</name>
    <dbReference type="NCBI Taxonomy" id="3726"/>
    <lineage>
        <taxon>Eukaryota</taxon>
        <taxon>Viridiplantae</taxon>
        <taxon>Streptophyta</taxon>
        <taxon>Embryophyta</taxon>
        <taxon>Tracheophyta</taxon>
        <taxon>Spermatophyta</taxon>
        <taxon>Magnoliopsida</taxon>
        <taxon>eudicotyledons</taxon>
        <taxon>Gunneridae</taxon>
        <taxon>Pentapetalae</taxon>
        <taxon>rosids</taxon>
        <taxon>malvids</taxon>
        <taxon>Brassicales</taxon>
        <taxon>Brassicaceae</taxon>
        <taxon>Brassiceae</taxon>
        <taxon>Raphanus</taxon>
    </lineage>
</organism>
<dbReference type="AlphaFoldDB" id="A0A9W3DKU8"/>
<gene>
    <name evidence="3" type="primary">LOC130511334</name>
</gene>
<dbReference type="Gene3D" id="3.30.420.10">
    <property type="entry name" value="Ribonuclease H-like superfamily/Ribonuclease H"/>
    <property type="match status" value="1"/>
</dbReference>
<dbReference type="Proteomes" id="UP000504610">
    <property type="component" value="Chromosome 4"/>
</dbReference>
<keyword evidence="2" id="KW-1185">Reference proteome</keyword>
<dbReference type="InterPro" id="IPR043502">
    <property type="entry name" value="DNA/RNA_pol_sf"/>
</dbReference>
<dbReference type="Pfam" id="PF13966">
    <property type="entry name" value="zf-RVT"/>
    <property type="match status" value="1"/>
</dbReference>
<evidence type="ECO:0000313" key="2">
    <source>
        <dbReference type="Proteomes" id="UP000504610"/>
    </source>
</evidence>
<dbReference type="SUPFAM" id="SSF53098">
    <property type="entry name" value="Ribonuclease H-like"/>
    <property type="match status" value="1"/>
</dbReference>
<dbReference type="InterPro" id="IPR012337">
    <property type="entry name" value="RNaseH-like_sf"/>
</dbReference>